<dbReference type="RefSeq" id="WP_306389719.1">
    <property type="nucleotide sequence ID" value="NZ_JAVCAP010000019.1"/>
</dbReference>
<gene>
    <name evidence="7 9" type="primary">tpiA</name>
    <name evidence="9" type="ORF">Q9291_09065</name>
</gene>
<dbReference type="SUPFAM" id="SSF51351">
    <property type="entry name" value="Triosephosphate isomerase (TIM)"/>
    <property type="match status" value="1"/>
</dbReference>
<feature type="binding site" evidence="7">
    <location>
        <position position="178"/>
    </location>
    <ligand>
        <name>substrate</name>
    </ligand>
</feature>
<organism evidence="9 10">
    <name type="scientific">Methylophilus aquaticus</name>
    <dbReference type="NCBI Taxonomy" id="1971610"/>
    <lineage>
        <taxon>Bacteria</taxon>
        <taxon>Pseudomonadati</taxon>
        <taxon>Pseudomonadota</taxon>
        <taxon>Betaproteobacteria</taxon>
        <taxon>Nitrosomonadales</taxon>
        <taxon>Methylophilaceae</taxon>
        <taxon>Methylophilus</taxon>
    </lineage>
</organism>
<evidence type="ECO:0000256" key="1">
    <source>
        <dbReference type="ARBA" id="ARBA00004939"/>
    </source>
</evidence>
<comment type="subunit">
    <text evidence="7 8">Homodimer.</text>
</comment>
<dbReference type="GO" id="GO:0004807">
    <property type="term" value="F:triose-phosphate isomerase activity"/>
    <property type="evidence" value="ECO:0007669"/>
    <property type="project" value="UniProtKB-EC"/>
</dbReference>
<dbReference type="EMBL" id="JAVCAP010000019">
    <property type="protein sequence ID" value="MDP8567996.1"/>
    <property type="molecule type" value="Genomic_DNA"/>
</dbReference>
<keyword evidence="5 7" id="KW-0324">Glycolysis</keyword>
<evidence type="ECO:0000313" key="10">
    <source>
        <dbReference type="Proteomes" id="UP001225906"/>
    </source>
</evidence>
<dbReference type="InterPro" id="IPR022896">
    <property type="entry name" value="TrioseP_Isoase_bac/euk"/>
</dbReference>
<dbReference type="InterPro" id="IPR000652">
    <property type="entry name" value="Triosephosphate_isomerase"/>
</dbReference>
<evidence type="ECO:0000256" key="2">
    <source>
        <dbReference type="ARBA" id="ARBA00007422"/>
    </source>
</evidence>
<protein>
    <recommendedName>
        <fullName evidence="7 8">Triosephosphate isomerase</fullName>
        <shortName evidence="7">TIM</shortName>
        <shortName evidence="7">TPI</shortName>
        <ecNumber evidence="7 8">5.3.1.1</ecNumber>
    </recommendedName>
    <alternativeName>
        <fullName evidence="7">Triose-phosphate isomerase</fullName>
    </alternativeName>
</protein>
<comment type="pathway">
    <text evidence="7 8">Carbohydrate degradation; glycolysis; D-glyceraldehyde 3-phosphate from glycerone phosphate: step 1/1.</text>
</comment>
<dbReference type="InterPro" id="IPR020861">
    <property type="entry name" value="Triosephosphate_isomerase_AS"/>
</dbReference>
<evidence type="ECO:0000256" key="8">
    <source>
        <dbReference type="RuleBase" id="RU363013"/>
    </source>
</evidence>
<comment type="pathway">
    <text evidence="7 8">Carbohydrate biosynthesis; gluconeogenesis.</text>
</comment>
<evidence type="ECO:0000256" key="7">
    <source>
        <dbReference type="HAMAP-Rule" id="MF_00147"/>
    </source>
</evidence>
<comment type="caution">
    <text evidence="9">The sequence shown here is derived from an EMBL/GenBank/DDBJ whole genome shotgun (WGS) entry which is preliminary data.</text>
</comment>
<dbReference type="HAMAP" id="MF_00147_B">
    <property type="entry name" value="TIM_B"/>
    <property type="match status" value="1"/>
</dbReference>
<dbReference type="EC" id="5.3.1.1" evidence="7 8"/>
<keyword evidence="6 7" id="KW-0413">Isomerase</keyword>
<feature type="active site" description="Electrophile" evidence="7">
    <location>
        <position position="95"/>
    </location>
</feature>
<comment type="subcellular location">
    <subcellularLocation>
        <location evidence="7 8">Cytoplasm</location>
    </subcellularLocation>
</comment>
<dbReference type="CDD" id="cd00311">
    <property type="entry name" value="TIM"/>
    <property type="match status" value="1"/>
</dbReference>
<sequence length="276" mass="30619">MRKKLVVGNWKLHGSLLNNQSLINQLKQDLHGLNWVDAAVCLPYVYLFQAQQLLQDSPIAWGAQNVSQFTEGAYTSCISAKMVAEFGCTYTIVGHSERRALKLESNQIASKRLLHALHAGLTPIFCVGETLDERDGGMAEMIVKNQMLNVVYGLDDEAFALAKKFNMVIAYEPVWAIGTGEHATPEQAQRMHAFIRYMVSERDPEFAQQVRILYGGSMSPANAQSLLSMPDIDGGLIGRAALVAEDFVEICRIAEQCHQQKNTPKEPSRPAPVTWA</sequence>
<comment type="catalytic activity">
    <reaction evidence="7 8">
        <text>D-glyceraldehyde 3-phosphate = dihydroxyacetone phosphate</text>
        <dbReference type="Rhea" id="RHEA:18585"/>
        <dbReference type="ChEBI" id="CHEBI:57642"/>
        <dbReference type="ChEBI" id="CHEBI:59776"/>
        <dbReference type="EC" id="5.3.1.1"/>
    </reaction>
</comment>
<dbReference type="InterPro" id="IPR035990">
    <property type="entry name" value="TIM_sf"/>
</dbReference>
<comment type="pathway">
    <text evidence="1">Carbohydrate metabolism; erythritol degradation.</text>
</comment>
<comment type="caution">
    <text evidence="7">Lacks conserved residue(s) required for the propagation of feature annotation.</text>
</comment>
<evidence type="ECO:0000256" key="4">
    <source>
        <dbReference type="ARBA" id="ARBA00022490"/>
    </source>
</evidence>
<dbReference type="Proteomes" id="UP001225906">
    <property type="component" value="Unassembled WGS sequence"/>
</dbReference>
<dbReference type="PROSITE" id="PS00171">
    <property type="entry name" value="TIM_1"/>
    <property type="match status" value="1"/>
</dbReference>
<feature type="binding site" evidence="7">
    <location>
        <position position="217"/>
    </location>
    <ligand>
        <name>substrate</name>
    </ligand>
</feature>
<evidence type="ECO:0000313" key="9">
    <source>
        <dbReference type="EMBL" id="MDP8567996.1"/>
    </source>
</evidence>
<evidence type="ECO:0000256" key="3">
    <source>
        <dbReference type="ARBA" id="ARBA00022432"/>
    </source>
</evidence>
<name>A0ABT9JTY4_9PROT</name>
<keyword evidence="10" id="KW-1185">Reference proteome</keyword>
<dbReference type="PROSITE" id="PS51440">
    <property type="entry name" value="TIM_2"/>
    <property type="match status" value="1"/>
</dbReference>
<dbReference type="Gene3D" id="3.20.20.70">
    <property type="entry name" value="Aldolase class I"/>
    <property type="match status" value="1"/>
</dbReference>
<feature type="active site" description="Proton acceptor" evidence="7">
    <location>
        <position position="172"/>
    </location>
</feature>
<dbReference type="InterPro" id="IPR013785">
    <property type="entry name" value="Aldolase_TIM"/>
</dbReference>
<accession>A0ABT9JTY4</accession>
<evidence type="ECO:0000256" key="5">
    <source>
        <dbReference type="ARBA" id="ARBA00023152"/>
    </source>
</evidence>
<evidence type="ECO:0000256" key="6">
    <source>
        <dbReference type="ARBA" id="ARBA00023235"/>
    </source>
</evidence>
<comment type="function">
    <text evidence="7">Involved in the gluconeogenesis. Catalyzes stereospecifically the conversion of dihydroxyacetone phosphate (DHAP) to D-glyceraldehyde-3-phosphate (G3P).</text>
</comment>
<keyword evidence="3 7" id="KW-0312">Gluconeogenesis</keyword>
<dbReference type="PANTHER" id="PTHR21139:SF42">
    <property type="entry name" value="TRIOSEPHOSPHATE ISOMERASE"/>
    <property type="match status" value="1"/>
</dbReference>
<dbReference type="NCBIfam" id="TIGR00419">
    <property type="entry name" value="tim"/>
    <property type="match status" value="1"/>
</dbReference>
<dbReference type="Pfam" id="PF00121">
    <property type="entry name" value="TIM"/>
    <property type="match status" value="1"/>
</dbReference>
<comment type="similarity">
    <text evidence="2 7 8">Belongs to the triosephosphate isomerase family.</text>
</comment>
<dbReference type="PANTHER" id="PTHR21139">
    <property type="entry name" value="TRIOSEPHOSPHATE ISOMERASE"/>
    <property type="match status" value="1"/>
</dbReference>
<reference evidence="10" key="1">
    <citation type="journal article" date="2019" name="Int. J. Syst. Evol. Microbiol.">
        <title>The Global Catalogue of Microorganisms (GCM) 10K type strain sequencing project: providing services to taxonomists for standard genome sequencing and annotation.</title>
        <authorList>
            <consortium name="The Broad Institute Genomics Platform"/>
            <consortium name="The Broad Institute Genome Sequencing Center for Infectious Disease"/>
            <person name="Wu L."/>
            <person name="Ma J."/>
        </authorList>
    </citation>
    <scope>NUCLEOTIDE SEQUENCE [LARGE SCALE GENOMIC DNA]</scope>
    <source>
        <strain evidence="10">VKM B-3159</strain>
    </source>
</reference>
<feature type="binding site" evidence="7">
    <location>
        <begin position="9"/>
        <end position="11"/>
    </location>
    <ligand>
        <name>substrate</name>
    </ligand>
</feature>
<proteinExistence type="inferred from homology"/>
<keyword evidence="4 7" id="KW-0963">Cytoplasm</keyword>